<feature type="transmembrane region" description="Helical" evidence="1">
    <location>
        <begin position="41"/>
        <end position="59"/>
    </location>
</feature>
<proteinExistence type="predicted"/>
<dbReference type="OrthoDB" id="8777999at2"/>
<organism evidence="2 3">
    <name type="scientific">Undibacterium parvum</name>
    <dbReference type="NCBI Taxonomy" id="401471"/>
    <lineage>
        <taxon>Bacteria</taxon>
        <taxon>Pseudomonadati</taxon>
        <taxon>Pseudomonadota</taxon>
        <taxon>Betaproteobacteria</taxon>
        <taxon>Burkholderiales</taxon>
        <taxon>Oxalobacteraceae</taxon>
        <taxon>Undibacterium</taxon>
    </lineage>
</organism>
<keyword evidence="1" id="KW-0472">Membrane</keyword>
<evidence type="ECO:0000313" key="2">
    <source>
        <dbReference type="EMBL" id="AZP14073.1"/>
    </source>
</evidence>
<keyword evidence="1" id="KW-1133">Transmembrane helix</keyword>
<dbReference type="KEGG" id="upv:EJN92_19965"/>
<feature type="transmembrane region" description="Helical" evidence="1">
    <location>
        <begin position="146"/>
        <end position="168"/>
    </location>
</feature>
<dbReference type="EMBL" id="CP034464">
    <property type="protein sequence ID" value="AZP14073.1"/>
    <property type="molecule type" value="Genomic_DNA"/>
</dbReference>
<accession>A0A3Q9BV82</accession>
<keyword evidence="3" id="KW-1185">Reference proteome</keyword>
<dbReference type="AlphaFoldDB" id="A0A3Q9BV82"/>
<evidence type="ECO:0000313" key="3">
    <source>
        <dbReference type="Proteomes" id="UP000275663"/>
    </source>
</evidence>
<feature type="transmembrane region" description="Helical" evidence="1">
    <location>
        <begin position="120"/>
        <end position="140"/>
    </location>
</feature>
<dbReference type="RefSeq" id="WP_126129434.1">
    <property type="nucleotide sequence ID" value="NZ_CP034464.1"/>
</dbReference>
<evidence type="ECO:0000256" key="1">
    <source>
        <dbReference type="SAM" id="Phobius"/>
    </source>
</evidence>
<dbReference type="Proteomes" id="UP000275663">
    <property type="component" value="Chromosome"/>
</dbReference>
<protein>
    <submittedName>
        <fullName evidence="2">Uncharacterized protein</fullName>
    </submittedName>
</protein>
<gene>
    <name evidence="2" type="ORF">EJN92_19965</name>
</gene>
<reference evidence="2 3" key="1">
    <citation type="journal article" date="2011" name="Int. J. Syst. Evol. Microbiol.">
        <title>Description of Undibacterium oligocarboniphilum sp. nov., isolated from purified water, and Undibacterium pigrum strain CCUG 49012 as the type strain of Undibacterium parvum sp. nov., and emended descriptions of the genus Undibacterium and the species Undibacterium pigrum.</title>
        <authorList>
            <person name="Eder W."/>
            <person name="Wanner G."/>
            <person name="Ludwig W."/>
            <person name="Busse H.J."/>
            <person name="Ziemke-Kageler F."/>
            <person name="Lang E."/>
        </authorList>
    </citation>
    <scope>NUCLEOTIDE SEQUENCE [LARGE SCALE GENOMIC DNA]</scope>
    <source>
        <strain evidence="2 3">DSM 23061</strain>
    </source>
</reference>
<keyword evidence="1" id="KW-0812">Transmembrane</keyword>
<name>A0A3Q9BV82_9BURK</name>
<feature type="transmembrane region" description="Helical" evidence="1">
    <location>
        <begin position="65"/>
        <end position="84"/>
    </location>
</feature>
<sequence>MNEEELKSMWQSQAVDNESYSFQTLEYETMGFRRKIAQRNIQERIAAVAVALIFGFYAWHLPVLLMRIGSCIVVFGSLFILYHLQHRTSLRELPPENLALSNLTYFRDELMRQRDALRHLWLWMIPTLLGMSVFFWGWAQPEPADFPWSITSVIIVPFGIVIAMNFLAAHRLQGKIDQLNQLDK</sequence>